<dbReference type="PANTHER" id="PTHR33221:SF4">
    <property type="entry name" value="HTH-TYPE TRANSCRIPTIONAL REPRESSOR NSRR"/>
    <property type="match status" value="1"/>
</dbReference>
<name>A0A2U2BL31_ALCFA</name>
<dbReference type="AlphaFoldDB" id="A0A2U2BL31"/>
<dbReference type="EMBL" id="CP096916">
    <property type="protein sequence ID" value="WBM38992.1"/>
    <property type="molecule type" value="Genomic_DNA"/>
</dbReference>
<evidence type="ECO:0000313" key="2">
    <source>
        <dbReference type="EMBL" id="PWE14728.1"/>
    </source>
</evidence>
<dbReference type="Pfam" id="PF02082">
    <property type="entry name" value="Rrf2"/>
    <property type="match status" value="1"/>
</dbReference>
<dbReference type="GeneID" id="29367944"/>
<dbReference type="EMBL" id="QEXO01000002">
    <property type="protein sequence ID" value="PWE14728.1"/>
    <property type="molecule type" value="Genomic_DNA"/>
</dbReference>
<proteinExistence type="predicted"/>
<accession>A0A2U2BL31</accession>
<dbReference type="GO" id="GO:0005829">
    <property type="term" value="C:cytosol"/>
    <property type="evidence" value="ECO:0007669"/>
    <property type="project" value="TreeGrafter"/>
</dbReference>
<dbReference type="Proteomes" id="UP000245216">
    <property type="component" value="Unassembled WGS sequence"/>
</dbReference>
<dbReference type="Gene3D" id="1.10.10.10">
    <property type="entry name" value="Winged helix-like DNA-binding domain superfamily/Winged helix DNA-binding domain"/>
    <property type="match status" value="1"/>
</dbReference>
<dbReference type="SUPFAM" id="SSF46785">
    <property type="entry name" value="Winged helix' DNA-binding domain"/>
    <property type="match status" value="1"/>
</dbReference>
<reference evidence="2 4" key="2">
    <citation type="submission" date="2018-05" db="EMBL/GenBank/DDBJ databases">
        <authorList>
            <person name="Lanie J.A."/>
            <person name="Ng W.-L."/>
            <person name="Kazmierczak K.M."/>
            <person name="Andrzejewski T.M."/>
            <person name="Davidsen T.M."/>
            <person name="Wayne K.J."/>
            <person name="Tettelin H."/>
            <person name="Glass J.I."/>
            <person name="Rusch D."/>
            <person name="Podicherti R."/>
            <person name="Tsui H.-C.T."/>
            <person name="Winkler M.E."/>
        </authorList>
    </citation>
    <scope>NUCLEOTIDE SEQUENCE [LARGE SCALE GENOMIC DNA]</scope>
    <source>
        <strain evidence="2 4">YBY</strain>
    </source>
</reference>
<reference evidence="3 5" key="3">
    <citation type="submission" date="2022-05" db="EMBL/GenBank/DDBJ databases">
        <title>Complete sequence of strain NY11312.</title>
        <authorList>
            <person name="Zhou D."/>
        </authorList>
    </citation>
    <scope>NUCLEOTIDE SEQUENCE [LARGE SCALE GENOMIC DNA]</scope>
    <source>
        <strain evidence="3 5">NY11312</strain>
    </source>
</reference>
<dbReference type="PROSITE" id="PS51197">
    <property type="entry name" value="HTH_RRF2_2"/>
    <property type="match status" value="1"/>
</dbReference>
<dbReference type="GO" id="GO:0003677">
    <property type="term" value="F:DNA binding"/>
    <property type="evidence" value="ECO:0007669"/>
    <property type="project" value="UniProtKB-KW"/>
</dbReference>
<evidence type="ECO:0000313" key="5">
    <source>
        <dbReference type="Proteomes" id="UP001211866"/>
    </source>
</evidence>
<evidence type="ECO:0000313" key="4">
    <source>
        <dbReference type="Proteomes" id="UP000245216"/>
    </source>
</evidence>
<protein>
    <submittedName>
        <fullName evidence="2">Rrf2 family transcriptional regulator</fullName>
    </submittedName>
</protein>
<organism evidence="2 4">
    <name type="scientific">Alcaligenes faecalis</name>
    <dbReference type="NCBI Taxonomy" id="511"/>
    <lineage>
        <taxon>Bacteria</taxon>
        <taxon>Pseudomonadati</taxon>
        <taxon>Pseudomonadota</taxon>
        <taxon>Betaproteobacteria</taxon>
        <taxon>Burkholderiales</taxon>
        <taxon>Alcaligenaceae</taxon>
        <taxon>Alcaligenes</taxon>
    </lineage>
</organism>
<dbReference type="KEGG" id="afa:UZ73_07380"/>
<sequence length="150" mass="16804">MRLTNLTDYALRQLMYLGQNEDRLCTIAEIAQYHQISQAHLMKVTHLLSKGGWIQTQRGKNGGMRLARAPEDINLGELVRYTETDLAVVECLGSGTHCILSGRCNLSNILKQALVQFLSYLDNYTLRDIIVPGSSPEQTIAWPTKSMHSA</sequence>
<evidence type="ECO:0000313" key="3">
    <source>
        <dbReference type="EMBL" id="WBM38992.1"/>
    </source>
</evidence>
<dbReference type="GO" id="GO:0003700">
    <property type="term" value="F:DNA-binding transcription factor activity"/>
    <property type="evidence" value="ECO:0007669"/>
    <property type="project" value="TreeGrafter"/>
</dbReference>
<keyword evidence="5" id="KW-1185">Reference proteome</keyword>
<dbReference type="InterPro" id="IPR000944">
    <property type="entry name" value="Tscrpt_reg_Rrf2"/>
</dbReference>
<evidence type="ECO:0000256" key="1">
    <source>
        <dbReference type="ARBA" id="ARBA00023125"/>
    </source>
</evidence>
<dbReference type="InterPro" id="IPR036388">
    <property type="entry name" value="WH-like_DNA-bd_sf"/>
</dbReference>
<dbReference type="RefSeq" id="WP_045930876.1">
    <property type="nucleotide sequence ID" value="NZ_CAXOJJ010000013.1"/>
</dbReference>
<dbReference type="NCBIfam" id="TIGR00738">
    <property type="entry name" value="rrf2_super"/>
    <property type="match status" value="1"/>
</dbReference>
<dbReference type="STRING" id="511.UZ73_07380"/>
<dbReference type="Proteomes" id="UP001211866">
    <property type="component" value="Chromosome"/>
</dbReference>
<dbReference type="PANTHER" id="PTHR33221">
    <property type="entry name" value="WINGED HELIX-TURN-HELIX TRANSCRIPTIONAL REGULATOR, RRF2 FAMILY"/>
    <property type="match status" value="1"/>
</dbReference>
<reference evidence="2 4" key="1">
    <citation type="submission" date="2018-05" db="EMBL/GenBank/DDBJ databases">
        <title>Genome Sequence of an Efficient Indole-Degrading Bacterium, Alcaligenes sp.YBY.</title>
        <authorList>
            <person name="Yang B."/>
        </authorList>
    </citation>
    <scope>NUCLEOTIDE SEQUENCE [LARGE SCALE GENOMIC DNA]</scope>
    <source>
        <strain evidence="2 4">YBY</strain>
    </source>
</reference>
<dbReference type="InterPro" id="IPR036390">
    <property type="entry name" value="WH_DNA-bd_sf"/>
</dbReference>
<keyword evidence="1" id="KW-0238">DNA-binding</keyword>
<gene>
    <name evidence="2" type="ORF">DF183_08485</name>
    <name evidence="3" type="ORF">M2J83_03950</name>
</gene>